<dbReference type="Gene3D" id="3.40.50.2000">
    <property type="entry name" value="Glycogen Phosphorylase B"/>
    <property type="match status" value="1"/>
</dbReference>
<name>A0A1K2II82_9FLAO</name>
<dbReference type="PANTHER" id="PTHR46401">
    <property type="entry name" value="GLYCOSYLTRANSFERASE WBBK-RELATED"/>
    <property type="match status" value="1"/>
</dbReference>
<evidence type="ECO:0000256" key="1">
    <source>
        <dbReference type="ARBA" id="ARBA00022679"/>
    </source>
</evidence>
<dbReference type="STRING" id="1612149.SAMN05216324_103136"/>
<dbReference type="PANTHER" id="PTHR46401:SF2">
    <property type="entry name" value="GLYCOSYLTRANSFERASE WBBK-RELATED"/>
    <property type="match status" value="1"/>
</dbReference>
<gene>
    <name evidence="3" type="ORF">SAMN05216324_103136</name>
</gene>
<keyword evidence="4" id="KW-1185">Reference proteome</keyword>
<dbReference type="EMBL" id="FPKW01000003">
    <property type="protein sequence ID" value="SFZ92149.1"/>
    <property type="molecule type" value="Genomic_DNA"/>
</dbReference>
<evidence type="ECO:0000259" key="2">
    <source>
        <dbReference type="Pfam" id="PF00534"/>
    </source>
</evidence>
<organism evidence="3 4">
    <name type="scientific">Chryseobacterium limigenitum</name>
    <dbReference type="NCBI Taxonomy" id="1612149"/>
    <lineage>
        <taxon>Bacteria</taxon>
        <taxon>Pseudomonadati</taxon>
        <taxon>Bacteroidota</taxon>
        <taxon>Flavobacteriia</taxon>
        <taxon>Flavobacteriales</taxon>
        <taxon>Weeksellaceae</taxon>
        <taxon>Chryseobacterium group</taxon>
        <taxon>Chryseobacterium</taxon>
    </lineage>
</organism>
<dbReference type="CDD" id="cd03809">
    <property type="entry name" value="GT4_MtfB-like"/>
    <property type="match status" value="1"/>
</dbReference>
<dbReference type="OrthoDB" id="9811239at2"/>
<dbReference type="AlphaFoldDB" id="A0A1K2II82"/>
<accession>A0A1K2II82</accession>
<keyword evidence="1 3" id="KW-0808">Transferase</keyword>
<evidence type="ECO:0000313" key="4">
    <source>
        <dbReference type="Proteomes" id="UP000182034"/>
    </source>
</evidence>
<evidence type="ECO:0000313" key="3">
    <source>
        <dbReference type="EMBL" id="SFZ92149.1"/>
    </source>
</evidence>
<dbReference type="Pfam" id="PF00534">
    <property type="entry name" value="Glycos_transf_1"/>
    <property type="match status" value="1"/>
</dbReference>
<dbReference type="Proteomes" id="UP000182034">
    <property type="component" value="Unassembled WGS sequence"/>
</dbReference>
<dbReference type="SUPFAM" id="SSF53756">
    <property type="entry name" value="UDP-Glycosyltransferase/glycogen phosphorylase"/>
    <property type="match status" value="1"/>
</dbReference>
<dbReference type="GO" id="GO:0009103">
    <property type="term" value="P:lipopolysaccharide biosynthetic process"/>
    <property type="evidence" value="ECO:0007669"/>
    <property type="project" value="TreeGrafter"/>
</dbReference>
<dbReference type="RefSeq" id="WP_072408002.1">
    <property type="nucleotide sequence ID" value="NZ_FPKW01000003.1"/>
</dbReference>
<dbReference type="GO" id="GO:0016757">
    <property type="term" value="F:glycosyltransferase activity"/>
    <property type="evidence" value="ECO:0007669"/>
    <property type="project" value="InterPro"/>
</dbReference>
<protein>
    <submittedName>
        <fullName evidence="3">Glycosyltransferase involved in cell wall bisynthesis</fullName>
    </submittedName>
</protein>
<reference evidence="4" key="1">
    <citation type="submission" date="2016-10" db="EMBL/GenBank/DDBJ databases">
        <authorList>
            <person name="Varghese N."/>
            <person name="Submissions S."/>
        </authorList>
    </citation>
    <scope>NUCLEOTIDE SEQUENCE [LARGE SCALE GENOMIC DNA]</scope>
    <source>
        <strain evidence="4">SUR2</strain>
    </source>
</reference>
<proteinExistence type="predicted"/>
<dbReference type="InterPro" id="IPR001296">
    <property type="entry name" value="Glyco_trans_1"/>
</dbReference>
<sequence>MILGIDATNIREGGGVTHLKEILINANPQQYGFSKVVIWSNQKTLDILPNYNWLLKINNKWLNKSFIISFLYQSLLMSSDIKNHKCDLLFVPGGTFLGSFSNIVSMSQNMLPFEKEEYMRFPKWSSRLKFKLLQITQSYTFRKSKGIIFLTNYAKNYIINFANLNPSANIVIPHGIRASFINKPKIQKHIEFYNENNPFKFLYVSIITEYKHQWNVAEAILKLRQEGYPVTLDLVGGYTVEALEKLKKVLLKDKENVINYRGLIPYDELSDVYINADGFIFASTCENMPIILIEAMTAGLPIASSDKEPMGEVLENSAFYFNSVSVDSIYNSLKDYLLNPEKRTINSENTFNKAIRYTWKDCYNNTFKYLSEKSKSYAN</sequence>
<feature type="domain" description="Glycosyl transferase family 1" evidence="2">
    <location>
        <begin position="194"/>
        <end position="350"/>
    </location>
</feature>